<gene>
    <name evidence="1" type="ORF">MM415A01533_0007</name>
    <name evidence="2" type="ORF">MM415B07493_0011</name>
</gene>
<evidence type="ECO:0000313" key="1">
    <source>
        <dbReference type="EMBL" id="QJA76308.1"/>
    </source>
</evidence>
<protein>
    <submittedName>
        <fullName evidence="2">Uncharacterized protein</fullName>
    </submittedName>
</protein>
<accession>A0A6M3LRI1</accession>
<dbReference type="EMBL" id="MT142217">
    <property type="protein sequence ID" value="QJA76308.1"/>
    <property type="molecule type" value="Genomic_DNA"/>
</dbReference>
<name>A0A6M3LRI1_9ZZZZ</name>
<dbReference type="AlphaFoldDB" id="A0A6M3LRI1"/>
<reference evidence="2" key="1">
    <citation type="submission" date="2020-03" db="EMBL/GenBank/DDBJ databases">
        <title>The deep terrestrial virosphere.</title>
        <authorList>
            <person name="Holmfeldt K."/>
            <person name="Nilsson E."/>
            <person name="Simone D."/>
            <person name="Lopez-Fernandez M."/>
            <person name="Wu X."/>
            <person name="de Brujin I."/>
            <person name="Lundin D."/>
            <person name="Andersson A."/>
            <person name="Bertilsson S."/>
            <person name="Dopson M."/>
        </authorList>
    </citation>
    <scope>NUCLEOTIDE SEQUENCE</scope>
    <source>
        <strain evidence="1">MM415A01533</strain>
        <strain evidence="2">MM415B07493</strain>
    </source>
</reference>
<proteinExistence type="predicted"/>
<evidence type="ECO:0000313" key="2">
    <source>
        <dbReference type="EMBL" id="QJA96759.1"/>
    </source>
</evidence>
<dbReference type="EMBL" id="MT143430">
    <property type="protein sequence ID" value="QJA96759.1"/>
    <property type="molecule type" value="Genomic_DNA"/>
</dbReference>
<organism evidence="2">
    <name type="scientific">viral metagenome</name>
    <dbReference type="NCBI Taxonomy" id="1070528"/>
    <lineage>
        <taxon>unclassified sequences</taxon>
        <taxon>metagenomes</taxon>
        <taxon>organismal metagenomes</taxon>
    </lineage>
</organism>
<sequence length="119" mass="14077">MNREEIRDYDAGLLNDFGGWNVSWWQDYIRSEIGKCNEYWSSQVKTILSEVDRLEARGKALEEDIPDPEWCCTNHKKRLVARIKELEEGIKRHRLYIWGEGKVGYGLDEELYKLLEGKP</sequence>